<dbReference type="SMART" id="SM00046">
    <property type="entry name" value="DAGKc"/>
    <property type="match status" value="1"/>
</dbReference>
<dbReference type="AlphaFoldDB" id="A0A974PSZ0"/>
<dbReference type="Proteomes" id="UP000596427">
    <property type="component" value="Chromosome"/>
</dbReference>
<dbReference type="PROSITE" id="PS50146">
    <property type="entry name" value="DAGK"/>
    <property type="match status" value="1"/>
</dbReference>
<dbReference type="Pfam" id="PF19279">
    <property type="entry name" value="YegS_C"/>
    <property type="match status" value="1"/>
</dbReference>
<reference evidence="6 7" key="1">
    <citation type="submission" date="2020-10" db="EMBL/GenBank/DDBJ databases">
        <title>Degradation of 1,4-Dioxane by Xanthobacter sp. YN2, via a Novel Group-2 Soluble Di-Iron Monooxygenase.</title>
        <authorList>
            <person name="Ma F."/>
            <person name="Wang Y."/>
            <person name="Yang J."/>
            <person name="Guo H."/>
            <person name="Su D."/>
            <person name="Yu L."/>
        </authorList>
    </citation>
    <scope>NUCLEOTIDE SEQUENCE [LARGE SCALE GENOMIC DNA]</scope>
    <source>
        <strain evidence="6 7">YN2</strain>
    </source>
</reference>
<dbReference type="InterPro" id="IPR017438">
    <property type="entry name" value="ATP-NAD_kinase_N"/>
</dbReference>
<feature type="domain" description="DAGKc" evidence="5">
    <location>
        <begin position="1"/>
        <end position="131"/>
    </location>
</feature>
<evidence type="ECO:0000313" key="7">
    <source>
        <dbReference type="Proteomes" id="UP000596427"/>
    </source>
</evidence>
<keyword evidence="4" id="KW-0067">ATP-binding</keyword>
<proteinExistence type="predicted"/>
<dbReference type="InterPro" id="IPR016064">
    <property type="entry name" value="NAD/diacylglycerol_kinase_sf"/>
</dbReference>
<evidence type="ECO:0000259" key="5">
    <source>
        <dbReference type="PROSITE" id="PS50146"/>
    </source>
</evidence>
<dbReference type="InterPro" id="IPR001206">
    <property type="entry name" value="Diacylglycerol_kinase_cat_dom"/>
</dbReference>
<dbReference type="PANTHER" id="PTHR12358:SF54">
    <property type="entry name" value="SPHINGOSINE KINASE RELATED PROTEIN"/>
    <property type="match status" value="1"/>
</dbReference>
<dbReference type="Gene3D" id="2.60.200.40">
    <property type="match status" value="1"/>
</dbReference>
<evidence type="ECO:0000313" key="6">
    <source>
        <dbReference type="EMBL" id="QRG08839.1"/>
    </source>
</evidence>
<dbReference type="SUPFAM" id="SSF111331">
    <property type="entry name" value="NAD kinase/diacylglycerol kinase-like"/>
    <property type="match status" value="1"/>
</dbReference>
<accession>A0A974PSZ0</accession>
<keyword evidence="3 6" id="KW-0418">Kinase</keyword>
<dbReference type="InterPro" id="IPR045540">
    <property type="entry name" value="YegS/DAGK_C"/>
</dbReference>
<dbReference type="GO" id="GO:0005524">
    <property type="term" value="F:ATP binding"/>
    <property type="evidence" value="ECO:0007669"/>
    <property type="project" value="UniProtKB-KW"/>
</dbReference>
<evidence type="ECO:0000256" key="4">
    <source>
        <dbReference type="ARBA" id="ARBA00022840"/>
    </source>
</evidence>
<dbReference type="GO" id="GO:0016301">
    <property type="term" value="F:kinase activity"/>
    <property type="evidence" value="ECO:0007669"/>
    <property type="project" value="UniProtKB-KW"/>
</dbReference>
<dbReference type="Gene3D" id="3.40.50.10330">
    <property type="entry name" value="Probable inorganic polyphosphate/atp-NAD kinase, domain 1"/>
    <property type="match status" value="1"/>
</dbReference>
<sequence length="307" mass="33343">MQRMRVVLNAKAGTVRDLGPERVRRTVDGALARHDLDVEVVVEEGEALARAIASAPREGYDTVVVGAGDGTVSYAASVLANTEVTLGVLPLGTMNLLAYDIGLPRDLPGALAALHDARPMRVDVGTLNGRPFHGVSGVGFFSQMALAREQVRERQGRVVGWFLALGKALMRSGRFSLEVEVAGAREPIEAYAALVTVNPFDAPGWHRSRLDGGLLEVLVAEERGTLARLKTGAEVLVNAWRDKPGIHAFTAQRVTIHARRRRAWVATDGEVERETLPLRYAIAPGALKLLVPRDAIQWRTRQSEDVT</sequence>
<organism evidence="6 7">
    <name type="scientific">Xanthobacter dioxanivorans</name>
    <dbReference type="NCBI Taxonomy" id="2528964"/>
    <lineage>
        <taxon>Bacteria</taxon>
        <taxon>Pseudomonadati</taxon>
        <taxon>Pseudomonadota</taxon>
        <taxon>Alphaproteobacteria</taxon>
        <taxon>Hyphomicrobiales</taxon>
        <taxon>Xanthobacteraceae</taxon>
        <taxon>Xanthobacter</taxon>
    </lineage>
</organism>
<dbReference type="PANTHER" id="PTHR12358">
    <property type="entry name" value="SPHINGOSINE KINASE"/>
    <property type="match status" value="1"/>
</dbReference>
<evidence type="ECO:0000256" key="2">
    <source>
        <dbReference type="ARBA" id="ARBA00022741"/>
    </source>
</evidence>
<gene>
    <name evidence="6" type="ORF">EZH22_11475</name>
</gene>
<dbReference type="InterPro" id="IPR050187">
    <property type="entry name" value="Lipid_Phosphate_FormReg"/>
</dbReference>
<keyword evidence="2" id="KW-0547">Nucleotide-binding</keyword>
<protein>
    <submittedName>
        <fullName evidence="6">Diacylglycerol kinase</fullName>
    </submittedName>
</protein>
<dbReference type="EMBL" id="CP063362">
    <property type="protein sequence ID" value="QRG08839.1"/>
    <property type="molecule type" value="Genomic_DNA"/>
</dbReference>
<dbReference type="KEGG" id="xdi:EZH22_11475"/>
<keyword evidence="7" id="KW-1185">Reference proteome</keyword>
<keyword evidence="1" id="KW-0808">Transferase</keyword>
<dbReference type="Pfam" id="PF00781">
    <property type="entry name" value="DAGK_cat"/>
    <property type="match status" value="1"/>
</dbReference>
<evidence type="ECO:0000256" key="1">
    <source>
        <dbReference type="ARBA" id="ARBA00022679"/>
    </source>
</evidence>
<evidence type="ECO:0000256" key="3">
    <source>
        <dbReference type="ARBA" id="ARBA00022777"/>
    </source>
</evidence>
<name>A0A974PSZ0_9HYPH</name>